<evidence type="ECO:0000313" key="4">
    <source>
        <dbReference type="Proteomes" id="UP000004208"/>
    </source>
</evidence>
<protein>
    <recommendedName>
        <fullName evidence="5">Secreted protein</fullName>
    </recommendedName>
</protein>
<dbReference type="EMBL" id="ACLJ02000001">
    <property type="protein sequence ID" value="EFK55348.1"/>
    <property type="molecule type" value="Genomic_DNA"/>
</dbReference>
<dbReference type="Proteomes" id="UP000004208">
    <property type="component" value="Unassembled WGS sequence"/>
</dbReference>
<gene>
    <name evidence="3" type="ORF">HMPREF0291_10606</name>
</gene>
<organism evidence="3 4">
    <name type="scientific">Corynebacterium genitalium ATCC 33030</name>
    <dbReference type="NCBI Taxonomy" id="585529"/>
    <lineage>
        <taxon>Bacteria</taxon>
        <taxon>Bacillati</taxon>
        <taxon>Actinomycetota</taxon>
        <taxon>Actinomycetes</taxon>
        <taxon>Mycobacteriales</taxon>
        <taxon>Corynebacteriaceae</taxon>
        <taxon>Corynebacterium</taxon>
    </lineage>
</organism>
<evidence type="ECO:0000256" key="1">
    <source>
        <dbReference type="SAM" id="Phobius"/>
    </source>
</evidence>
<evidence type="ECO:0008006" key="5">
    <source>
        <dbReference type="Google" id="ProtNLM"/>
    </source>
</evidence>
<evidence type="ECO:0000313" key="3">
    <source>
        <dbReference type="EMBL" id="EFK55348.1"/>
    </source>
</evidence>
<feature type="signal peptide" evidence="2">
    <location>
        <begin position="1"/>
        <end position="27"/>
    </location>
</feature>
<dbReference type="RefSeq" id="WP_005287750.1">
    <property type="nucleotide sequence ID" value="NZ_CM000961.1"/>
</dbReference>
<dbReference type="OrthoDB" id="4424876at2"/>
<dbReference type="STRING" id="585529.HMPREF0291_10606"/>
<keyword evidence="1" id="KW-0472">Membrane</keyword>
<accession>D7W968</accession>
<dbReference type="eggNOG" id="ENOG5031MEJ">
    <property type="taxonomic scope" value="Bacteria"/>
</dbReference>
<keyword evidence="4" id="KW-1185">Reference proteome</keyword>
<dbReference type="AlphaFoldDB" id="D7W968"/>
<reference evidence="3" key="1">
    <citation type="submission" date="2010-06" db="EMBL/GenBank/DDBJ databases">
        <authorList>
            <person name="Muzny D."/>
            <person name="Qin X."/>
            <person name="Buhay C."/>
            <person name="Dugan-Rocha S."/>
            <person name="Ding Y."/>
            <person name="Chen G."/>
            <person name="Hawes A."/>
            <person name="Holder M."/>
            <person name="Jhangiani S."/>
            <person name="Johnson A."/>
            <person name="Khan Z."/>
            <person name="Li Z."/>
            <person name="Liu W."/>
            <person name="Liu X."/>
            <person name="Perez L."/>
            <person name="Shen H."/>
            <person name="Wang Q."/>
            <person name="Watt J."/>
            <person name="Xi L."/>
            <person name="Xin Y."/>
            <person name="Zhou J."/>
            <person name="Deng J."/>
            <person name="Jiang H."/>
            <person name="Liu Y."/>
            <person name="Qu J."/>
            <person name="Song X.-Z."/>
            <person name="Zhang L."/>
            <person name="Villasana D."/>
            <person name="Johnson A."/>
            <person name="Liu J."/>
            <person name="Liyanage D."/>
            <person name="Lorensuhewa L."/>
            <person name="Robinson T."/>
            <person name="Song A."/>
            <person name="Song B.-B."/>
            <person name="Dinh H."/>
            <person name="Thornton R."/>
            <person name="Coyle M."/>
            <person name="Francisco L."/>
            <person name="Jackson L."/>
            <person name="Javaid M."/>
            <person name="Korchina V."/>
            <person name="Kovar C."/>
            <person name="Mata R."/>
            <person name="Mathew T."/>
            <person name="Ngo R."/>
            <person name="Nguyen L."/>
            <person name="Nguyen N."/>
            <person name="Okwuonu G."/>
            <person name="Ongeri F."/>
            <person name="Pham C."/>
            <person name="Simmons D."/>
            <person name="Wilczek-Boney K."/>
            <person name="Hale W."/>
            <person name="Jakkamsetti A."/>
            <person name="Pham P."/>
            <person name="Ruth R."/>
            <person name="San Lucas F."/>
            <person name="Warren J."/>
            <person name="Zhang J."/>
            <person name="Zhao Z."/>
            <person name="Zhou C."/>
            <person name="Zhu D."/>
            <person name="Lee S."/>
            <person name="Bess C."/>
            <person name="Blankenburg K."/>
            <person name="Forbes L."/>
            <person name="Fu Q."/>
            <person name="Gubbala S."/>
            <person name="Hirani K."/>
            <person name="Jayaseelan J.C."/>
            <person name="Lara F."/>
            <person name="Munidasa M."/>
            <person name="Palculict T."/>
            <person name="Patil S."/>
            <person name="Pu L.-L."/>
            <person name="Saada N."/>
            <person name="Tang L."/>
            <person name="Weissenberger G."/>
            <person name="Zhu Y."/>
            <person name="Hemphill L."/>
            <person name="Shang Y."/>
            <person name="Youmans B."/>
            <person name="Ayvaz T."/>
            <person name="Ross M."/>
            <person name="Santibanez J."/>
            <person name="Aqrawi P."/>
            <person name="Gross S."/>
            <person name="Joshi V."/>
            <person name="Fowler G."/>
            <person name="Nazareth L."/>
            <person name="Reid J."/>
            <person name="Worley K."/>
            <person name="Petrosino J."/>
            <person name="Highlander S."/>
            <person name="Gibbs R."/>
        </authorList>
    </citation>
    <scope>NUCLEOTIDE SEQUENCE [LARGE SCALE GENOMIC DNA]</scope>
    <source>
        <strain evidence="3">ATCC 33030</strain>
    </source>
</reference>
<feature type="chain" id="PRO_5003107993" description="Secreted protein" evidence="2">
    <location>
        <begin position="28"/>
        <end position="159"/>
    </location>
</feature>
<feature type="transmembrane region" description="Helical" evidence="1">
    <location>
        <begin position="135"/>
        <end position="158"/>
    </location>
</feature>
<keyword evidence="1" id="KW-1133">Transmembrane helix</keyword>
<comment type="caution">
    <text evidence="3">The sequence shown here is derived from an EMBL/GenBank/DDBJ whole genome shotgun (WGS) entry which is preliminary data.</text>
</comment>
<sequence length="159" mass="17055">MKRILRTAIASAAAVSLTLSLATPADAQVNRPVDDTSSIKPMLEFSSPSYIQENSSTATDEELRQKWEEAVRMGHIAPLIEAIYGLDINDDQEWQQREAANAGKFEQNHSANAVLGSSMKWDAARGYELGNTLNWLIALGVITAAVGGAVAAYTSGVFG</sequence>
<keyword evidence="1" id="KW-0812">Transmembrane</keyword>
<proteinExistence type="predicted"/>
<name>D7W968_9CORY</name>
<evidence type="ECO:0000256" key="2">
    <source>
        <dbReference type="SAM" id="SignalP"/>
    </source>
</evidence>
<dbReference type="HOGENOM" id="CLU_1657884_0_0_11"/>
<keyword evidence="2" id="KW-0732">Signal</keyword>